<keyword evidence="3" id="KW-1185">Reference proteome</keyword>
<dbReference type="GeneTree" id="ENSGT00390000016906"/>
<dbReference type="Gene3D" id="1.20.1250.10">
    <property type="match status" value="1"/>
</dbReference>
<dbReference type="Proteomes" id="UP000694565">
    <property type="component" value="Unplaced"/>
</dbReference>
<evidence type="ECO:0000313" key="2">
    <source>
        <dbReference type="Ensembl" id="ENSCLMP00005033689.1"/>
    </source>
</evidence>
<keyword evidence="1" id="KW-0812">Transmembrane</keyword>
<sequence length="199" mass="22197">LSKMPLCEYDFNYILTVLFLFLSDFTPALLLLVLTCAQVSQSVPVMSKGPLTESCVLHAQALLQNITETLTQNQLFTGIDCTKESVELNMETKTPSVCAPKESTCAGVVKATFDQESCLTNIGEDLHHYYNFLDAQPNPDNRLALTVLFSLREIMEAATVRPSPYDERLHLCKVLKGFQVRSVTINRALAYMNSGEHTK</sequence>
<dbReference type="AlphaFoldDB" id="A0A8C2ZYG8"/>
<dbReference type="SUPFAM" id="SSF47266">
    <property type="entry name" value="4-helical cytokines"/>
    <property type="match status" value="1"/>
</dbReference>
<keyword evidence="1" id="KW-1133">Transmembrane helix</keyword>
<evidence type="ECO:0000313" key="3">
    <source>
        <dbReference type="Proteomes" id="UP000694565"/>
    </source>
</evidence>
<protein>
    <submittedName>
        <fullName evidence="2">Interleukin 12A</fullName>
    </submittedName>
</protein>
<feature type="transmembrane region" description="Helical" evidence="1">
    <location>
        <begin position="12"/>
        <end position="34"/>
    </location>
</feature>
<gene>
    <name evidence="2" type="primary">LOC117746853</name>
</gene>
<keyword evidence="1" id="KW-0472">Membrane</keyword>
<reference evidence="2" key="1">
    <citation type="submission" date="2025-08" db="UniProtKB">
        <authorList>
            <consortium name="Ensembl"/>
        </authorList>
    </citation>
    <scope>IDENTIFICATION</scope>
</reference>
<reference evidence="2" key="2">
    <citation type="submission" date="2025-09" db="UniProtKB">
        <authorList>
            <consortium name="Ensembl"/>
        </authorList>
    </citation>
    <scope>IDENTIFICATION</scope>
</reference>
<organism evidence="2 3">
    <name type="scientific">Cyclopterus lumpus</name>
    <name type="common">Lumpsucker</name>
    <dbReference type="NCBI Taxonomy" id="8103"/>
    <lineage>
        <taxon>Eukaryota</taxon>
        <taxon>Metazoa</taxon>
        <taxon>Chordata</taxon>
        <taxon>Craniata</taxon>
        <taxon>Vertebrata</taxon>
        <taxon>Euteleostomi</taxon>
        <taxon>Actinopterygii</taxon>
        <taxon>Neopterygii</taxon>
        <taxon>Teleostei</taxon>
        <taxon>Neoteleostei</taxon>
        <taxon>Acanthomorphata</taxon>
        <taxon>Eupercaria</taxon>
        <taxon>Perciformes</taxon>
        <taxon>Cottioidei</taxon>
        <taxon>Cottales</taxon>
        <taxon>Cyclopteridae</taxon>
        <taxon>Cyclopterus</taxon>
    </lineage>
</organism>
<proteinExistence type="predicted"/>
<name>A0A8C2ZYG8_CYCLU</name>
<accession>A0A8C2ZYG8</accession>
<dbReference type="Ensembl" id="ENSCLMT00005035078.1">
    <property type="protein sequence ID" value="ENSCLMP00005033689.1"/>
    <property type="gene ID" value="ENSCLMG00005016131.1"/>
</dbReference>
<dbReference type="InterPro" id="IPR009079">
    <property type="entry name" value="4_helix_cytokine-like_core"/>
</dbReference>
<evidence type="ECO:0000256" key="1">
    <source>
        <dbReference type="SAM" id="Phobius"/>
    </source>
</evidence>